<keyword evidence="2" id="KW-0472">Membrane</keyword>
<organism evidence="3 4">
    <name type="scientific">Gonium pectorale</name>
    <name type="common">Green alga</name>
    <dbReference type="NCBI Taxonomy" id="33097"/>
    <lineage>
        <taxon>Eukaryota</taxon>
        <taxon>Viridiplantae</taxon>
        <taxon>Chlorophyta</taxon>
        <taxon>core chlorophytes</taxon>
        <taxon>Chlorophyceae</taxon>
        <taxon>CS clade</taxon>
        <taxon>Chlamydomonadales</taxon>
        <taxon>Volvocaceae</taxon>
        <taxon>Gonium</taxon>
    </lineage>
</organism>
<dbReference type="AlphaFoldDB" id="A0A150GI48"/>
<feature type="transmembrane region" description="Helical" evidence="2">
    <location>
        <begin position="102"/>
        <end position="123"/>
    </location>
</feature>
<dbReference type="EMBL" id="LSYV01000023">
    <property type="protein sequence ID" value="KXZ49315.1"/>
    <property type="molecule type" value="Genomic_DNA"/>
</dbReference>
<evidence type="ECO:0008006" key="5">
    <source>
        <dbReference type="Google" id="ProtNLM"/>
    </source>
</evidence>
<evidence type="ECO:0000256" key="1">
    <source>
        <dbReference type="SAM" id="MobiDB-lite"/>
    </source>
</evidence>
<dbReference type="OrthoDB" id="532229at2759"/>
<proteinExistence type="predicted"/>
<evidence type="ECO:0000313" key="3">
    <source>
        <dbReference type="EMBL" id="KXZ49315.1"/>
    </source>
</evidence>
<keyword evidence="2" id="KW-0812">Transmembrane</keyword>
<protein>
    <recommendedName>
        <fullName evidence="5">CASP-like protein</fullName>
    </recommendedName>
</protein>
<comment type="caution">
    <text evidence="3">The sequence shown here is derived from an EMBL/GenBank/DDBJ whole genome shotgun (WGS) entry which is preliminary data.</text>
</comment>
<reference evidence="4" key="1">
    <citation type="journal article" date="2016" name="Nat. Commun.">
        <title>The Gonium pectorale genome demonstrates co-option of cell cycle regulation during the evolution of multicellularity.</title>
        <authorList>
            <person name="Hanschen E.R."/>
            <person name="Marriage T.N."/>
            <person name="Ferris P.J."/>
            <person name="Hamaji T."/>
            <person name="Toyoda A."/>
            <person name="Fujiyama A."/>
            <person name="Neme R."/>
            <person name="Noguchi H."/>
            <person name="Minakuchi Y."/>
            <person name="Suzuki M."/>
            <person name="Kawai-Toyooka H."/>
            <person name="Smith D.R."/>
            <person name="Sparks H."/>
            <person name="Anderson J."/>
            <person name="Bakaric R."/>
            <person name="Luria V."/>
            <person name="Karger A."/>
            <person name="Kirschner M.W."/>
            <person name="Durand P.M."/>
            <person name="Michod R.E."/>
            <person name="Nozaki H."/>
            <person name="Olson B.J."/>
        </authorList>
    </citation>
    <scope>NUCLEOTIDE SEQUENCE [LARGE SCALE GENOMIC DNA]</scope>
    <source>
        <strain evidence="4">NIES-2863</strain>
    </source>
</reference>
<evidence type="ECO:0000313" key="4">
    <source>
        <dbReference type="Proteomes" id="UP000075714"/>
    </source>
</evidence>
<gene>
    <name evidence="3" type="ORF">GPECTOR_22g909</name>
</gene>
<evidence type="ECO:0000256" key="2">
    <source>
        <dbReference type="SAM" id="Phobius"/>
    </source>
</evidence>
<keyword evidence="2" id="KW-1133">Transmembrane helix</keyword>
<sequence>MDCTCGISISIKRTSNSHVRNVMWALGGALASTIVIFGALGSIQNQCRNEDPALLAGINGFSMGLSCKKLYRYYWFITALDLVASVYGLWTAATGALSANRGAVVGLVVIANLLTINMTDAFYNILDIVKFQEGTGRDRAHAMVAGCIMTAVFQAIALFLAGMDASAASESPASVEEAPKAKAVELPVAAPKAAEPDAAAPTPEPAPAVITEAPAEAEAVAAAEPAEAEPKTESAVAVTVQ</sequence>
<name>A0A150GI48_GONPE</name>
<accession>A0A150GI48</accession>
<feature type="transmembrane region" description="Helical" evidence="2">
    <location>
        <begin position="73"/>
        <end position="90"/>
    </location>
</feature>
<feature type="compositionally biased region" description="Low complexity" evidence="1">
    <location>
        <begin position="192"/>
        <end position="225"/>
    </location>
</feature>
<feature type="transmembrane region" description="Helical" evidence="2">
    <location>
        <begin position="143"/>
        <end position="163"/>
    </location>
</feature>
<feature type="region of interest" description="Disordered" evidence="1">
    <location>
        <begin position="192"/>
        <end position="241"/>
    </location>
</feature>
<feature type="transmembrane region" description="Helical" evidence="2">
    <location>
        <begin position="22"/>
        <end position="40"/>
    </location>
</feature>
<dbReference type="Proteomes" id="UP000075714">
    <property type="component" value="Unassembled WGS sequence"/>
</dbReference>
<keyword evidence="4" id="KW-1185">Reference proteome</keyword>